<dbReference type="SFLD" id="SFLDF00009">
    <property type="entry name" value="o-succinylbenzoate_synthase"/>
    <property type="match status" value="1"/>
</dbReference>
<dbReference type="InterPro" id="IPR013342">
    <property type="entry name" value="Mandelate_racemase_C"/>
</dbReference>
<dbReference type="InterPro" id="IPR029065">
    <property type="entry name" value="Enolase_C-like"/>
</dbReference>
<dbReference type="Gene3D" id="3.20.20.120">
    <property type="entry name" value="Enolase-like C-terminal domain"/>
    <property type="match status" value="1"/>
</dbReference>
<dbReference type="UniPathway" id="UPA01057">
    <property type="reaction ID" value="UER00165"/>
</dbReference>
<protein>
    <recommendedName>
        <fullName evidence="4 5">o-succinylbenzoate synthase</fullName>
        <shortName evidence="4">OSB synthase</shortName>
        <shortName evidence="4">OSBS</shortName>
        <ecNumber evidence="4 5">4.2.1.113</ecNumber>
    </recommendedName>
    <alternativeName>
        <fullName evidence="4">4-(2'-carboxyphenyl)-4-oxybutyric acid synthase</fullName>
    </alternativeName>
    <alternativeName>
        <fullName evidence="4">o-succinylbenzoic acid synthase</fullName>
    </alternativeName>
</protein>
<comment type="catalytic activity">
    <reaction evidence="4">
        <text>(1R,6R)-6-hydroxy-2-succinyl-cyclohexa-2,4-diene-1-carboxylate = 2-succinylbenzoate + H2O</text>
        <dbReference type="Rhea" id="RHEA:10196"/>
        <dbReference type="ChEBI" id="CHEBI:15377"/>
        <dbReference type="ChEBI" id="CHEBI:18325"/>
        <dbReference type="ChEBI" id="CHEBI:58689"/>
        <dbReference type="EC" id="4.2.1.113"/>
    </reaction>
</comment>
<comment type="pathway">
    <text evidence="4">Quinol/quinone metabolism; 1,4-dihydroxy-2-naphthoate biosynthesis; 1,4-dihydroxy-2-naphthoate from chorismate: step 4/7.</text>
</comment>
<dbReference type="PANTHER" id="PTHR48073">
    <property type="entry name" value="O-SUCCINYLBENZOATE SYNTHASE-RELATED"/>
    <property type="match status" value="1"/>
</dbReference>
<keyword evidence="3 4" id="KW-0456">Lyase</keyword>
<dbReference type="InterPro" id="IPR036849">
    <property type="entry name" value="Enolase-like_C_sf"/>
</dbReference>
<feature type="domain" description="Mandelate racemase/muconate lactonizing enzyme C-terminal" evidence="6">
    <location>
        <begin position="107"/>
        <end position="201"/>
    </location>
</feature>
<evidence type="ECO:0000313" key="7">
    <source>
        <dbReference type="EMBL" id="KXB32775.1"/>
    </source>
</evidence>
<comment type="function">
    <text evidence="4">Converts 2-succinyl-6-hydroxy-2,4-cyclohexadiene-1-carboxylate (SHCHC) to 2-succinylbenzoate (OSB).</text>
</comment>
<organism evidence="7 8">
    <name type="scientific">Dechloromonas denitrificans</name>
    <dbReference type="NCBI Taxonomy" id="281362"/>
    <lineage>
        <taxon>Bacteria</taxon>
        <taxon>Pseudomonadati</taxon>
        <taxon>Pseudomonadota</taxon>
        <taxon>Betaproteobacteria</taxon>
        <taxon>Rhodocyclales</taxon>
        <taxon>Azonexaceae</taxon>
        <taxon>Dechloromonas</taxon>
    </lineage>
</organism>
<dbReference type="InterPro" id="IPR010196">
    <property type="entry name" value="OSB_synthase_MenC1"/>
</dbReference>
<evidence type="ECO:0000313" key="8">
    <source>
        <dbReference type="Proteomes" id="UP000070186"/>
    </source>
</evidence>
<dbReference type="SFLD" id="SFLDG00180">
    <property type="entry name" value="muconate_cycloisomerase"/>
    <property type="match status" value="1"/>
</dbReference>
<keyword evidence="2 4" id="KW-0460">Magnesium</keyword>
<evidence type="ECO:0000256" key="5">
    <source>
        <dbReference type="NCBIfam" id="TIGR01927"/>
    </source>
</evidence>
<evidence type="ECO:0000256" key="2">
    <source>
        <dbReference type="ARBA" id="ARBA00022842"/>
    </source>
</evidence>
<proteinExistence type="inferred from homology"/>
<dbReference type="Gene3D" id="3.30.390.10">
    <property type="entry name" value="Enolase-like, N-terminal domain"/>
    <property type="match status" value="1"/>
</dbReference>
<dbReference type="SUPFAM" id="SSF51604">
    <property type="entry name" value="Enolase C-terminal domain-like"/>
    <property type="match status" value="1"/>
</dbReference>
<accession>A0A133XPA9</accession>
<keyword evidence="1 4" id="KW-0479">Metal-binding</keyword>
<reference evidence="7 8" key="1">
    <citation type="submission" date="2015-12" db="EMBL/GenBank/DDBJ databases">
        <title>Nitrous oxide reduction kinetics distinguish bacteria harboring typical versus atypical NosZ.</title>
        <authorList>
            <person name="Yoon S."/>
            <person name="Nissen S."/>
            <person name="Park D."/>
            <person name="Sanford R.A."/>
            <person name="Loeffler F.E."/>
        </authorList>
    </citation>
    <scope>NUCLEOTIDE SEQUENCE [LARGE SCALE GENOMIC DNA]</scope>
    <source>
        <strain evidence="7 8">ATCC BAA-841</strain>
    </source>
</reference>
<dbReference type="Proteomes" id="UP000070186">
    <property type="component" value="Unassembled WGS sequence"/>
</dbReference>
<dbReference type="STRING" id="281362.AT959_00620"/>
<dbReference type="EMBL" id="LODL01000002">
    <property type="protein sequence ID" value="KXB32775.1"/>
    <property type="molecule type" value="Genomic_DNA"/>
</dbReference>
<dbReference type="SUPFAM" id="SSF54826">
    <property type="entry name" value="Enolase N-terminal domain-like"/>
    <property type="match status" value="1"/>
</dbReference>
<feature type="active site" description="Proton acceptor" evidence="4">
    <location>
        <position position="227"/>
    </location>
</feature>
<comment type="cofactor">
    <cofactor evidence="4">
        <name>a divalent metal cation</name>
        <dbReference type="ChEBI" id="CHEBI:60240"/>
    </cofactor>
</comment>
<dbReference type="NCBIfam" id="TIGR01927">
    <property type="entry name" value="menC_gam_Gplu"/>
    <property type="match status" value="1"/>
</dbReference>
<comment type="caution">
    <text evidence="7">The sequence shown here is derived from an EMBL/GenBank/DDBJ whole genome shotgun (WGS) entry which is preliminary data.</text>
</comment>
<dbReference type="CDD" id="cd03320">
    <property type="entry name" value="OSBS"/>
    <property type="match status" value="1"/>
</dbReference>
<feature type="binding site" evidence="4">
    <location>
        <position position="180"/>
    </location>
    <ligand>
        <name>Mg(2+)</name>
        <dbReference type="ChEBI" id="CHEBI:18420"/>
    </ligand>
</feature>
<evidence type="ECO:0000256" key="3">
    <source>
        <dbReference type="ARBA" id="ARBA00023239"/>
    </source>
</evidence>
<dbReference type="GO" id="GO:0043748">
    <property type="term" value="F:O-succinylbenzoate synthase activity"/>
    <property type="evidence" value="ECO:0007669"/>
    <property type="project" value="UniProtKB-EC"/>
</dbReference>
<feature type="active site" description="Proton donor" evidence="4">
    <location>
        <position position="125"/>
    </location>
</feature>
<keyword evidence="8" id="KW-1185">Reference proteome</keyword>
<dbReference type="GO" id="GO:0000287">
    <property type="term" value="F:magnesium ion binding"/>
    <property type="evidence" value="ECO:0007669"/>
    <property type="project" value="UniProtKB-UniRule"/>
</dbReference>
<dbReference type="Pfam" id="PF13378">
    <property type="entry name" value="MR_MLE_C"/>
    <property type="match status" value="1"/>
</dbReference>
<evidence type="ECO:0000259" key="6">
    <source>
        <dbReference type="SMART" id="SM00922"/>
    </source>
</evidence>
<keyword evidence="4" id="KW-0474">Menaquinone biosynthesis</keyword>
<dbReference type="EC" id="4.2.1.113" evidence="4 5"/>
<sequence length="325" mass="34460">MIIAADWLPYVLPLQRPWQTSQGQVLERRGKLLCLRNDRSLSGWGDCAPLPEFGIDEPAARAFAEEMAHLDLVAQSAGLPLHAWLSGDPAVASLAVNSNLGAISGLSEGALQASLDAGFQVLKIKVGLAAPAEEIARLRELAAGLPATIKLRLDANAAWSLPEARQFLQACTTLPIEGIEEPLRHPVPDELAQLQAGLPFPLALDESCHLLTPAFFRHPPLHRLVLKPARHGGLLKSMEIALRARAAGLECIVTSSLESSCGLLACAQLAAAIAPNSVHGLGTAEWLAADTGQAPRISGARLYLPEGNGLGFVLAENWTKVQDPG</sequence>
<dbReference type="SMART" id="SM00922">
    <property type="entry name" value="MR_MLE"/>
    <property type="match status" value="1"/>
</dbReference>
<name>A0A133XPA9_9RHOO</name>
<dbReference type="AlphaFoldDB" id="A0A133XPA9"/>
<dbReference type="GO" id="GO:0009234">
    <property type="term" value="P:menaquinone biosynthetic process"/>
    <property type="evidence" value="ECO:0007669"/>
    <property type="project" value="UniProtKB-UniRule"/>
</dbReference>
<gene>
    <name evidence="4" type="primary">menC</name>
    <name evidence="7" type="ORF">AT959_00620</name>
</gene>
<dbReference type="HAMAP" id="MF_00470">
    <property type="entry name" value="MenC_1"/>
    <property type="match status" value="1"/>
</dbReference>
<feature type="binding site" evidence="4">
    <location>
        <position position="205"/>
    </location>
    <ligand>
        <name>Mg(2+)</name>
        <dbReference type="ChEBI" id="CHEBI:18420"/>
    </ligand>
</feature>
<comment type="pathway">
    <text evidence="4">Quinol/quinone metabolism; menaquinone biosynthesis.</text>
</comment>
<dbReference type="InterPro" id="IPR029017">
    <property type="entry name" value="Enolase-like_N"/>
</dbReference>
<evidence type="ECO:0000256" key="1">
    <source>
        <dbReference type="ARBA" id="ARBA00022723"/>
    </source>
</evidence>
<comment type="similarity">
    <text evidence="4">Belongs to the mandelate racemase/muconate lactonizing enzyme family. MenC type 1 subfamily.</text>
</comment>
<dbReference type="UniPathway" id="UPA00079"/>
<dbReference type="PANTHER" id="PTHR48073:SF2">
    <property type="entry name" value="O-SUCCINYLBENZOATE SYNTHASE"/>
    <property type="match status" value="1"/>
</dbReference>
<dbReference type="SFLD" id="SFLDS00001">
    <property type="entry name" value="Enolase"/>
    <property type="match status" value="1"/>
</dbReference>
<feature type="binding site" evidence="4">
    <location>
        <position position="154"/>
    </location>
    <ligand>
        <name>Mg(2+)</name>
        <dbReference type="ChEBI" id="CHEBI:18420"/>
    </ligand>
</feature>
<evidence type="ECO:0000256" key="4">
    <source>
        <dbReference type="HAMAP-Rule" id="MF_00470"/>
    </source>
</evidence>